<evidence type="ECO:0000313" key="1">
    <source>
        <dbReference type="EMBL" id="GGH34297.1"/>
    </source>
</evidence>
<keyword evidence="2" id="KW-1185">Reference proteome</keyword>
<protein>
    <recommendedName>
        <fullName evidence="3">Pectate lyase superfamily protein domain-containing protein</fullName>
    </recommendedName>
</protein>
<dbReference type="Proteomes" id="UP000657592">
    <property type="component" value="Unassembled WGS sequence"/>
</dbReference>
<dbReference type="InterPro" id="IPR011050">
    <property type="entry name" value="Pectin_lyase_fold/virulence"/>
</dbReference>
<reference evidence="1" key="1">
    <citation type="journal article" date="2014" name="Int. J. Syst. Evol. Microbiol.">
        <title>Complete genome sequence of Corynebacterium casei LMG S-19264T (=DSM 44701T), isolated from a smear-ripened cheese.</title>
        <authorList>
            <consortium name="US DOE Joint Genome Institute (JGI-PGF)"/>
            <person name="Walter F."/>
            <person name="Albersmeier A."/>
            <person name="Kalinowski J."/>
            <person name="Ruckert C."/>
        </authorList>
    </citation>
    <scope>NUCLEOTIDE SEQUENCE</scope>
    <source>
        <strain evidence="1">CGMCC 1.15794</strain>
    </source>
</reference>
<dbReference type="SUPFAM" id="SSF51126">
    <property type="entry name" value="Pectin lyase-like"/>
    <property type="match status" value="1"/>
</dbReference>
<sequence>MTYVPVGIDEDNNLPPAARQALAQSDELSNTFVELDGLTLDARRFGVAADGVADDTAALRACSAAASSAAVAASRPVTILLPAGPMRVTGAIGTLASNGRYEIPSRVRWIGRGRGVTEFRPEGSGYSLFTRKGGASAPLLGVEFAHFDIRGDGYTQPGAYNPEFGKGIFGQYFLGAWFHDLGIFNTLATGLGVDFLAGGSIIERVWAEGCGRGYTGNFEGNIGASGIGIGTRGSWTAREDLVVRDCIAINNKNNGLFDEDQFMPNKAPAFGTRYVNCLAIGNRIGFASKESNSRFIACEAYGNSQWGAAVGDAARFEGGSYSRNGDPADAVSYGDGIVVRRHEGDLYGEPTFSGSVLVEGNARSGLRYEFRSATAKMSPLSGIVARRNGQSGVLFVASPTSLAMPRVYLGSIVTEDNGQFLVSNRRAGVTFTGTASIAEIHALGGTYRDTGGGTQERAIHVVGSSVAVGGGEVQGNVISGHTLQAIRFENTASEANVLVRGNDGLRSEARGVATIPDGNMTVTVAHGLFKTPTDIVATPRGTATPLAVDTVNANTFRVTRSPLTAGALDVNWRAAV</sequence>
<dbReference type="EMBL" id="BMJY01000001">
    <property type="protein sequence ID" value="GGH34297.1"/>
    <property type="molecule type" value="Genomic_DNA"/>
</dbReference>
<gene>
    <name evidence="1" type="ORF">GCM10010921_01890</name>
</gene>
<reference evidence="1" key="2">
    <citation type="submission" date="2020-09" db="EMBL/GenBank/DDBJ databases">
        <authorList>
            <person name="Sun Q."/>
            <person name="Zhou Y."/>
        </authorList>
    </citation>
    <scope>NUCLEOTIDE SEQUENCE</scope>
    <source>
        <strain evidence="1">CGMCC 1.15794</strain>
    </source>
</reference>
<dbReference type="Gene3D" id="2.160.20.10">
    <property type="entry name" value="Single-stranded right-handed beta-helix, Pectin lyase-like"/>
    <property type="match status" value="1"/>
</dbReference>
<comment type="caution">
    <text evidence="1">The sequence shown here is derived from an EMBL/GenBank/DDBJ whole genome shotgun (WGS) entry which is preliminary data.</text>
</comment>
<name>A0A917MK32_9MICO</name>
<proteinExistence type="predicted"/>
<organism evidence="1 2">
    <name type="scientific">Microbacterium album</name>
    <dbReference type="NCBI Taxonomy" id="2053191"/>
    <lineage>
        <taxon>Bacteria</taxon>
        <taxon>Bacillati</taxon>
        <taxon>Actinomycetota</taxon>
        <taxon>Actinomycetes</taxon>
        <taxon>Micrococcales</taxon>
        <taxon>Microbacteriaceae</taxon>
        <taxon>Microbacterium</taxon>
    </lineage>
</organism>
<dbReference type="AlphaFoldDB" id="A0A917MK32"/>
<evidence type="ECO:0008006" key="3">
    <source>
        <dbReference type="Google" id="ProtNLM"/>
    </source>
</evidence>
<dbReference type="RefSeq" id="WP_188754370.1">
    <property type="nucleotide sequence ID" value="NZ_BMJY01000001.1"/>
</dbReference>
<dbReference type="InterPro" id="IPR012334">
    <property type="entry name" value="Pectin_lyas_fold"/>
</dbReference>
<evidence type="ECO:0000313" key="2">
    <source>
        <dbReference type="Proteomes" id="UP000657592"/>
    </source>
</evidence>
<accession>A0A917MK32</accession>